<name>A0A1D8NA51_YARLL</name>
<evidence type="ECO:0000256" key="1">
    <source>
        <dbReference type="SAM" id="MobiDB-lite"/>
    </source>
</evidence>
<feature type="compositionally biased region" description="Polar residues" evidence="1">
    <location>
        <begin position="190"/>
        <end position="210"/>
    </location>
</feature>
<evidence type="ECO:0000313" key="2">
    <source>
        <dbReference type="EMBL" id="AOW02507.1"/>
    </source>
</evidence>
<feature type="region of interest" description="Disordered" evidence="1">
    <location>
        <begin position="476"/>
        <end position="525"/>
    </location>
</feature>
<organism evidence="2 3">
    <name type="scientific">Yarrowia lipolytica</name>
    <name type="common">Candida lipolytica</name>
    <dbReference type="NCBI Taxonomy" id="4952"/>
    <lineage>
        <taxon>Eukaryota</taxon>
        <taxon>Fungi</taxon>
        <taxon>Dikarya</taxon>
        <taxon>Ascomycota</taxon>
        <taxon>Saccharomycotina</taxon>
        <taxon>Dipodascomycetes</taxon>
        <taxon>Dipodascales</taxon>
        <taxon>Dipodascales incertae sedis</taxon>
        <taxon>Yarrowia</taxon>
    </lineage>
</organism>
<feature type="compositionally biased region" description="Basic residues" evidence="1">
    <location>
        <begin position="94"/>
        <end position="106"/>
    </location>
</feature>
<dbReference type="GeneID" id="94582884"/>
<feature type="compositionally biased region" description="Polar residues" evidence="1">
    <location>
        <begin position="353"/>
        <end position="369"/>
    </location>
</feature>
<dbReference type="EMBL" id="CP017555">
    <property type="protein sequence ID" value="AOW02507.1"/>
    <property type="molecule type" value="Genomic_DNA"/>
</dbReference>
<accession>A0A1D8NA51</accession>
<dbReference type="VEuPathDB" id="FungiDB:YALI1_C10787g"/>
<dbReference type="AlphaFoldDB" id="A0A1D8NA51"/>
<dbReference type="RefSeq" id="XP_068138347.1">
    <property type="nucleotide sequence ID" value="XM_068282246.1"/>
</dbReference>
<dbReference type="Proteomes" id="UP000182444">
    <property type="component" value="Chromosome 1C"/>
</dbReference>
<feature type="region of interest" description="Disordered" evidence="1">
    <location>
        <begin position="1"/>
        <end position="369"/>
    </location>
</feature>
<feature type="region of interest" description="Disordered" evidence="1">
    <location>
        <begin position="381"/>
        <end position="461"/>
    </location>
</feature>
<dbReference type="VEuPathDB" id="FungiDB:YALI0_C08096g"/>
<gene>
    <name evidence="2" type="ORF">YALI1_C10787g</name>
</gene>
<feature type="compositionally biased region" description="Pro residues" evidence="1">
    <location>
        <begin position="116"/>
        <end position="125"/>
    </location>
</feature>
<feature type="compositionally biased region" description="Basic and acidic residues" evidence="1">
    <location>
        <begin position="1"/>
        <end position="53"/>
    </location>
</feature>
<feature type="compositionally biased region" description="Low complexity" evidence="1">
    <location>
        <begin position="432"/>
        <end position="461"/>
    </location>
</feature>
<reference evidence="2 3" key="1">
    <citation type="journal article" date="2016" name="PLoS ONE">
        <title>Sequence Assembly of Yarrowia lipolytica Strain W29/CLIB89 Shows Transposable Element Diversity.</title>
        <authorList>
            <person name="Magnan C."/>
            <person name="Yu J."/>
            <person name="Chang I."/>
            <person name="Jahn E."/>
            <person name="Kanomata Y."/>
            <person name="Wu J."/>
            <person name="Zeller M."/>
            <person name="Oakes M."/>
            <person name="Baldi P."/>
            <person name="Sandmeyer S."/>
        </authorList>
    </citation>
    <scope>NUCLEOTIDE SEQUENCE [LARGE SCALE GENOMIC DNA]</scope>
    <source>
        <strain evidence="3">CLIB89(W29)</strain>
    </source>
</reference>
<feature type="compositionally biased region" description="Basic and acidic residues" evidence="1">
    <location>
        <begin position="83"/>
        <end position="93"/>
    </location>
</feature>
<feature type="compositionally biased region" description="Pro residues" evidence="1">
    <location>
        <begin position="161"/>
        <end position="173"/>
    </location>
</feature>
<feature type="compositionally biased region" description="Low complexity" evidence="1">
    <location>
        <begin position="146"/>
        <end position="160"/>
    </location>
</feature>
<evidence type="ECO:0000313" key="3">
    <source>
        <dbReference type="Proteomes" id="UP000182444"/>
    </source>
</evidence>
<feature type="compositionally biased region" description="Polar residues" evidence="1">
    <location>
        <begin position="54"/>
        <end position="79"/>
    </location>
</feature>
<sequence>MRRLEEEQRLERERLEKEQQEQEEKERHEQQERAERERQEAVRKHNLNKERFSDASTESSVEQSPTPSPDTLTSISMEEQLQEAERIHKEEQRRLRKEHKRALKKRAQSERLSAPVKPPPPPPTIPTSAPDLRREKMLQNVRQRVSSESVNTVTSASNSTPPAPTESAPLPPPQRHKHRVSSMILDSDVANANHNNSDGSTPTTPITPLTASLRDIVIPPSDSSSRSTTPHSGHSTPRKPVSRSGTDTDLAGRVVMNNMASPERRGRRHERARTSYDISADMETPPRLCSPAHVGAAGGAAGGKRLVSTPAGVGSAPSTPGMGPGSGPYADYSPPVPPKDSPFDRSTYFDRSISPTKNRAGSPSGRVSSLSAVEISNKLKKFAGKIVPSSPPKRGAEFESPSRSMSPVKDRVASSPNPGRPMSALSGHSDTSRSSSPVDSIMSHSRSSTMMTSSSGSSGNSMLSGFIPNMSMPSMPNVKLPRASSPLKNPLSAKDLQHTPVEPAPPRILHGTGKGPRTFEEMGINPVTKEADDCVIM</sequence>
<proteinExistence type="predicted"/>
<feature type="compositionally biased region" description="Low complexity" evidence="1">
    <location>
        <begin position="219"/>
        <end position="235"/>
    </location>
</feature>
<protein>
    <submittedName>
        <fullName evidence="2">Uncharacterized protein</fullName>
    </submittedName>
</protein>